<dbReference type="Proteomes" id="UP000298264">
    <property type="component" value="Unassembled WGS sequence"/>
</dbReference>
<reference evidence="1" key="1">
    <citation type="journal article" date="2019" name="PLoS Negl. Trop. Dis.">
        <title>Revisiting the worldwide diversity of Leptospira species in the environment.</title>
        <authorList>
            <person name="Vincent A.T."/>
            <person name="Schiettekatte O."/>
            <person name="Bourhy P."/>
            <person name="Veyrier F.J."/>
            <person name="Picardeau M."/>
        </authorList>
    </citation>
    <scope>NUCLEOTIDE SEQUENCE [LARGE SCALE GENOMIC DNA]</scope>
    <source>
        <strain evidence="1">201400974</strain>
    </source>
</reference>
<gene>
    <name evidence="1" type="ORF">EHS11_02755</name>
</gene>
<accession>A0A4R9LS70</accession>
<organism evidence="1 2">
    <name type="scientific">Leptospira ilyithenensis</name>
    <dbReference type="NCBI Taxonomy" id="2484901"/>
    <lineage>
        <taxon>Bacteria</taxon>
        <taxon>Pseudomonadati</taxon>
        <taxon>Spirochaetota</taxon>
        <taxon>Spirochaetia</taxon>
        <taxon>Leptospirales</taxon>
        <taxon>Leptospiraceae</taxon>
        <taxon>Leptospira</taxon>
    </lineage>
</organism>
<dbReference type="AlphaFoldDB" id="A0A4R9LS70"/>
<proteinExistence type="predicted"/>
<feature type="non-terminal residue" evidence="1">
    <location>
        <position position="208"/>
    </location>
</feature>
<keyword evidence="2" id="KW-1185">Reference proteome</keyword>
<protein>
    <submittedName>
        <fullName evidence="1">Uncharacterized protein</fullName>
    </submittedName>
</protein>
<dbReference type="EMBL" id="RQHV01000015">
    <property type="protein sequence ID" value="TGN14108.1"/>
    <property type="molecule type" value="Genomic_DNA"/>
</dbReference>
<name>A0A4R9LS70_9LEPT</name>
<sequence>MRGAQQNIDKVSLLLKAREMFLAVTEARDGRSFFVGTGSSAKKSVKHRTPCYVDPTQCKSLLRQDYTYTVNKETNIATLTKSISNGQIGGRRDGKYISGAQTETRYVSLAEVKPIMAPKGKDLFDSWGEEEWDNIGSQQNAVLKNFYDVGLAGDVKRISSAANDISAVKERNEKKFQEAKIAAESADSFIKDMIMAYISGGVAGIKSS</sequence>
<evidence type="ECO:0000313" key="1">
    <source>
        <dbReference type="EMBL" id="TGN14108.1"/>
    </source>
</evidence>
<evidence type="ECO:0000313" key="2">
    <source>
        <dbReference type="Proteomes" id="UP000298264"/>
    </source>
</evidence>
<comment type="caution">
    <text evidence="1">The sequence shown here is derived from an EMBL/GenBank/DDBJ whole genome shotgun (WGS) entry which is preliminary data.</text>
</comment>